<keyword evidence="1" id="KW-0175">Coiled coil</keyword>
<reference evidence="2" key="1">
    <citation type="journal article" date="2021" name="PeerJ">
        <title>Extensive microbial diversity within the chicken gut microbiome revealed by metagenomics and culture.</title>
        <authorList>
            <person name="Gilroy R."/>
            <person name="Ravi A."/>
            <person name="Getino M."/>
            <person name="Pursley I."/>
            <person name="Horton D.L."/>
            <person name="Alikhan N.F."/>
            <person name="Baker D."/>
            <person name="Gharbi K."/>
            <person name="Hall N."/>
            <person name="Watson M."/>
            <person name="Adriaenssens E.M."/>
            <person name="Foster-Nyarko E."/>
            <person name="Jarju S."/>
            <person name="Secka A."/>
            <person name="Antonio M."/>
            <person name="Oren A."/>
            <person name="Chaudhuri R.R."/>
            <person name="La Ragione R."/>
            <person name="Hildebrand F."/>
            <person name="Pallen M.J."/>
        </authorList>
    </citation>
    <scope>NUCLEOTIDE SEQUENCE</scope>
    <source>
        <strain evidence="2">CHK189-11263</strain>
    </source>
</reference>
<sequence length="78" mass="9459">MSTLAELGEEYLAASVRLRLGIERLEARLATLERAEERLALEHDLRLLRQMQRETREVGEFVRHYYERGYYRNRKYTL</sequence>
<feature type="coiled-coil region" evidence="1">
    <location>
        <begin position="15"/>
        <end position="42"/>
    </location>
</feature>
<dbReference type="Proteomes" id="UP000824208">
    <property type="component" value="Unassembled WGS sequence"/>
</dbReference>
<gene>
    <name evidence="2" type="ORF">H9714_08220</name>
</gene>
<comment type="caution">
    <text evidence="2">The sequence shown here is derived from an EMBL/GenBank/DDBJ whole genome shotgun (WGS) entry which is preliminary data.</text>
</comment>
<proteinExistence type="predicted"/>
<evidence type="ECO:0000313" key="2">
    <source>
        <dbReference type="EMBL" id="HJB57522.1"/>
    </source>
</evidence>
<protein>
    <submittedName>
        <fullName evidence="2">Uncharacterized protein</fullName>
    </submittedName>
</protein>
<reference evidence="2" key="2">
    <citation type="submission" date="2021-04" db="EMBL/GenBank/DDBJ databases">
        <authorList>
            <person name="Gilroy R."/>
        </authorList>
    </citation>
    <scope>NUCLEOTIDE SEQUENCE</scope>
    <source>
        <strain evidence="2">CHK189-11263</strain>
    </source>
</reference>
<name>A0A9D2S5L2_9FIRM</name>
<evidence type="ECO:0000256" key="1">
    <source>
        <dbReference type="SAM" id="Coils"/>
    </source>
</evidence>
<dbReference type="EMBL" id="DWYC01000072">
    <property type="protein sequence ID" value="HJB57522.1"/>
    <property type="molecule type" value="Genomic_DNA"/>
</dbReference>
<organism evidence="2 3">
    <name type="scientific">Candidatus Flavonifractor intestinipullorum</name>
    <dbReference type="NCBI Taxonomy" id="2838587"/>
    <lineage>
        <taxon>Bacteria</taxon>
        <taxon>Bacillati</taxon>
        <taxon>Bacillota</taxon>
        <taxon>Clostridia</taxon>
        <taxon>Eubacteriales</taxon>
        <taxon>Oscillospiraceae</taxon>
        <taxon>Flavonifractor</taxon>
    </lineage>
</organism>
<evidence type="ECO:0000313" key="3">
    <source>
        <dbReference type="Proteomes" id="UP000824208"/>
    </source>
</evidence>
<accession>A0A9D2S5L2</accession>
<dbReference type="AlphaFoldDB" id="A0A9D2S5L2"/>